<reference evidence="2 3" key="1">
    <citation type="submission" date="2017-07" db="EMBL/GenBank/DDBJ databases">
        <title>Draft Genome Sequences of Select Purple Nonsulfur Bacteria.</title>
        <authorList>
            <person name="Lasarre B."/>
            <person name="Mckinlay J.B."/>
        </authorList>
    </citation>
    <scope>NUCLEOTIDE SEQUENCE [LARGE SCALE GENOMIC DNA]</scope>
    <source>
        <strain evidence="2 3">DSM 11907</strain>
    </source>
</reference>
<dbReference type="InterPro" id="IPR027417">
    <property type="entry name" value="P-loop_NTPase"/>
</dbReference>
<sequence>MNVITFASRKGGAGKSTLTAHLAATAHLAGHRCLLIDADPQGSLTLWQSLRPDGKPVVKSAARGVDGLLAVAMMEGYDWVFIDTPPTMWVVVSEAIRASTLVVIPARPGLFDLHAVRETVKTAQDRNKPYAVVMNAAPARRDDKESPVVAYARNHLDKLGIPVWSGQITQRAGFALSLAAGASAPEVDPTSAAAAEIVGLWTAISRSVDAVNLAHARATERGADPRALAPVASRAA</sequence>
<dbReference type="Proteomes" id="UP000248863">
    <property type="component" value="Unassembled WGS sequence"/>
</dbReference>
<keyword evidence="3" id="KW-1185">Reference proteome</keyword>
<evidence type="ECO:0000313" key="3">
    <source>
        <dbReference type="Proteomes" id="UP000248863"/>
    </source>
</evidence>
<dbReference type="PANTHER" id="PTHR13696:SF96">
    <property type="entry name" value="COBQ_COBB_MIND_PARA NUCLEOTIDE BINDING DOMAIN-CONTAINING PROTEIN"/>
    <property type="match status" value="1"/>
</dbReference>
<dbReference type="PIRSF" id="PIRSF009320">
    <property type="entry name" value="Nuc_binding_HP_1000"/>
    <property type="match status" value="1"/>
</dbReference>
<organism evidence="2 3">
    <name type="scientific">Rhodoplanes elegans</name>
    <dbReference type="NCBI Taxonomy" id="29408"/>
    <lineage>
        <taxon>Bacteria</taxon>
        <taxon>Pseudomonadati</taxon>
        <taxon>Pseudomonadota</taxon>
        <taxon>Alphaproteobacteria</taxon>
        <taxon>Hyphomicrobiales</taxon>
        <taxon>Nitrobacteraceae</taxon>
        <taxon>Rhodoplanes</taxon>
    </lineage>
</organism>
<evidence type="ECO:0000313" key="2">
    <source>
        <dbReference type="EMBL" id="RAI34507.1"/>
    </source>
</evidence>
<protein>
    <submittedName>
        <fullName evidence="2">Cobyrinic acid a,c-diamide synthase</fullName>
    </submittedName>
</protein>
<evidence type="ECO:0000259" key="1">
    <source>
        <dbReference type="Pfam" id="PF01656"/>
    </source>
</evidence>
<dbReference type="OrthoDB" id="7933505at2"/>
<proteinExistence type="predicted"/>
<dbReference type="SUPFAM" id="SSF52540">
    <property type="entry name" value="P-loop containing nucleoside triphosphate hydrolases"/>
    <property type="match status" value="1"/>
</dbReference>
<dbReference type="InterPro" id="IPR050678">
    <property type="entry name" value="DNA_Partitioning_ATPase"/>
</dbReference>
<gene>
    <name evidence="2" type="ORF">CH338_20765</name>
</gene>
<dbReference type="PANTHER" id="PTHR13696">
    <property type="entry name" value="P-LOOP CONTAINING NUCLEOSIDE TRIPHOSPHATE HYDROLASE"/>
    <property type="match status" value="1"/>
</dbReference>
<dbReference type="InterPro" id="IPR002586">
    <property type="entry name" value="CobQ/CobB/MinD/ParA_Nub-bd_dom"/>
</dbReference>
<dbReference type="RefSeq" id="WP_111359014.1">
    <property type="nucleotide sequence ID" value="NZ_NHSK01000084.1"/>
</dbReference>
<feature type="domain" description="CobQ/CobB/MinD/ParA nucleotide binding" evidence="1">
    <location>
        <begin position="4"/>
        <end position="176"/>
    </location>
</feature>
<dbReference type="AlphaFoldDB" id="A0A327K7W4"/>
<accession>A0A327K7W4</accession>
<comment type="caution">
    <text evidence="2">The sequence shown here is derived from an EMBL/GenBank/DDBJ whole genome shotgun (WGS) entry which is preliminary data.</text>
</comment>
<dbReference type="Gene3D" id="3.40.50.300">
    <property type="entry name" value="P-loop containing nucleotide triphosphate hydrolases"/>
    <property type="match status" value="1"/>
</dbReference>
<dbReference type="Pfam" id="PF01656">
    <property type="entry name" value="CbiA"/>
    <property type="match status" value="1"/>
</dbReference>
<dbReference type="EMBL" id="NPEU01000304">
    <property type="protein sequence ID" value="RAI34507.1"/>
    <property type="molecule type" value="Genomic_DNA"/>
</dbReference>
<name>A0A327K7W4_9BRAD</name>
<dbReference type="CDD" id="cd02042">
    <property type="entry name" value="ParAB_family"/>
    <property type="match status" value="1"/>
</dbReference>